<evidence type="ECO:0000256" key="2">
    <source>
        <dbReference type="SAM" id="Phobius"/>
    </source>
</evidence>
<keyword evidence="2" id="KW-1133">Transmembrane helix</keyword>
<protein>
    <submittedName>
        <fullName evidence="3">DUF4175 domain-containing protein</fullName>
    </submittedName>
</protein>
<feature type="transmembrane region" description="Helical" evidence="2">
    <location>
        <begin position="20"/>
        <end position="40"/>
    </location>
</feature>
<feature type="region of interest" description="Disordered" evidence="1">
    <location>
        <begin position="611"/>
        <end position="634"/>
    </location>
</feature>
<dbReference type="RefSeq" id="WP_345295064.1">
    <property type="nucleotide sequence ID" value="NZ_BAABJY010000002.1"/>
</dbReference>
<dbReference type="EMBL" id="BAABJY010000002">
    <property type="protein sequence ID" value="GAA4865345.1"/>
    <property type="molecule type" value="Genomic_DNA"/>
</dbReference>
<feature type="compositionally biased region" description="Basic and acidic residues" evidence="1">
    <location>
        <begin position="489"/>
        <end position="507"/>
    </location>
</feature>
<feature type="region of interest" description="Disordered" evidence="1">
    <location>
        <begin position="489"/>
        <end position="521"/>
    </location>
</feature>
<name>A0ABP9E002_9GAMM</name>
<keyword evidence="2" id="KW-0472">Membrane</keyword>
<proteinExistence type="predicted"/>
<sequence>MNAAAANRVLTQQADARRRALAITLVVGLPIVLSLSALAGRAGGTSLASICLFVGFACLALAAWRWRSLLDRRWLVRVLHGQRPDLEDSADLLFADVSTLGPLQRLQLARLGRRLEARPPVDLRAPWPWRMIAGSLLLASAMAAVALSWPVGTSTPDVSLMAPPPVPASPESPPRLVAQRLVVRPPAYTALPERATEALDAKVPERSSLHWTLRFDPAPAAAELVFLDGRRVALERERDAWTADARIDAAVLYRIVTDDDRPLQPERLYRLDVVRDQPPRIRVIAPRANLVLRAAGQRQWALQFEASDDHGLAGTGRLRITAAQGTGENITFREETRPLGGSGNRTRKRYATRLDLAALGLSEGDDLVVQFSVTDNRAHGPQEVRSASYILRWPAPAPAMATGLEGLVQTTLPAYFRSQRQIIIDAEALLKQKPKLPADTFVSRSDAIGVDQRLLRLRYGQFLGEESEGAPRRPLMPTNDAQDIAAEREVEAQARVEADAHDDHDDGQPPGSDPQRGFGRAGNLLEEFGHTHDHEEAATLLDPETRTTLRAALDEMWQSELNLRIGKPDAALPYAHRALELIKQVQQASRIYLGRVGSQLPPVDFSRRLSGKRDGISDRRDALARAGRDEDPPTTLWKTLQDASGESSGLDDAIESFARWLRDNPGAGGDSLRLAAAAERVRLDPGCDACRSALRGLLWPLLSPPPAAPQPRQGADRTGQAYLDALQRPVAP</sequence>
<gene>
    <name evidence="3" type="ORF">GCM10023332_16890</name>
</gene>
<feature type="transmembrane region" description="Helical" evidence="2">
    <location>
        <begin position="132"/>
        <end position="151"/>
    </location>
</feature>
<keyword evidence="2" id="KW-0812">Transmembrane</keyword>
<evidence type="ECO:0000256" key="1">
    <source>
        <dbReference type="SAM" id="MobiDB-lite"/>
    </source>
</evidence>
<evidence type="ECO:0000313" key="3">
    <source>
        <dbReference type="EMBL" id="GAA4865345.1"/>
    </source>
</evidence>
<dbReference type="Proteomes" id="UP001501323">
    <property type="component" value="Unassembled WGS sequence"/>
</dbReference>
<feature type="transmembrane region" description="Helical" evidence="2">
    <location>
        <begin position="46"/>
        <end position="64"/>
    </location>
</feature>
<reference evidence="4" key="1">
    <citation type="journal article" date="2019" name="Int. J. Syst. Evol. Microbiol.">
        <title>The Global Catalogue of Microorganisms (GCM) 10K type strain sequencing project: providing services to taxonomists for standard genome sequencing and annotation.</title>
        <authorList>
            <consortium name="The Broad Institute Genomics Platform"/>
            <consortium name="The Broad Institute Genome Sequencing Center for Infectious Disease"/>
            <person name="Wu L."/>
            <person name="Ma J."/>
        </authorList>
    </citation>
    <scope>NUCLEOTIDE SEQUENCE [LARGE SCALE GENOMIC DNA]</scope>
    <source>
        <strain evidence="4">JCM 18392</strain>
    </source>
</reference>
<organism evidence="3 4">
    <name type="scientific">Luteimonas vadosa</name>
    <dbReference type="NCBI Taxonomy" id="1165507"/>
    <lineage>
        <taxon>Bacteria</taxon>
        <taxon>Pseudomonadati</taxon>
        <taxon>Pseudomonadota</taxon>
        <taxon>Gammaproteobacteria</taxon>
        <taxon>Lysobacterales</taxon>
        <taxon>Lysobacteraceae</taxon>
        <taxon>Luteimonas</taxon>
    </lineage>
</organism>
<accession>A0ABP9E002</accession>
<evidence type="ECO:0000313" key="4">
    <source>
        <dbReference type="Proteomes" id="UP001501323"/>
    </source>
</evidence>
<keyword evidence="4" id="KW-1185">Reference proteome</keyword>
<feature type="region of interest" description="Disordered" evidence="1">
    <location>
        <begin position="704"/>
        <end position="732"/>
    </location>
</feature>
<comment type="caution">
    <text evidence="3">The sequence shown here is derived from an EMBL/GenBank/DDBJ whole genome shotgun (WGS) entry which is preliminary data.</text>
</comment>
<feature type="compositionally biased region" description="Basic and acidic residues" evidence="1">
    <location>
        <begin position="611"/>
        <end position="631"/>
    </location>
</feature>